<organism evidence="3 4">
    <name type="scientific">Candidatus Nealsonbacteria bacterium CG01_land_8_20_14_3_00_12</name>
    <dbReference type="NCBI Taxonomy" id="1974697"/>
    <lineage>
        <taxon>Bacteria</taxon>
        <taxon>Candidatus Nealsoniibacteriota</taxon>
    </lineage>
</organism>
<dbReference type="AlphaFoldDB" id="A0A2M7EBU4"/>
<dbReference type="EMBL" id="PETJ01000017">
    <property type="protein sequence ID" value="PIV65230.1"/>
    <property type="molecule type" value="Genomic_DNA"/>
</dbReference>
<reference evidence="4" key="1">
    <citation type="submission" date="2017-09" db="EMBL/GenBank/DDBJ databases">
        <title>Depth-based differentiation of microbial function through sediment-hosted aquifers and enrichment of novel symbionts in the deep terrestrial subsurface.</title>
        <authorList>
            <person name="Probst A.J."/>
            <person name="Ladd B."/>
            <person name="Jarett J.K."/>
            <person name="Geller-Mcgrath D.E."/>
            <person name="Sieber C.M.K."/>
            <person name="Emerson J.B."/>
            <person name="Anantharaman K."/>
            <person name="Thomas B.C."/>
            <person name="Malmstrom R."/>
            <person name="Stieglmeier M."/>
            <person name="Klingl A."/>
            <person name="Woyke T."/>
            <person name="Ryan C.M."/>
            <person name="Banfield J.F."/>
        </authorList>
    </citation>
    <scope>NUCLEOTIDE SEQUENCE [LARGE SCALE GENOMIC DNA]</scope>
</reference>
<comment type="caution">
    <text evidence="3">The sequence shown here is derived from an EMBL/GenBank/DDBJ whole genome shotgun (WGS) entry which is preliminary data.</text>
</comment>
<protein>
    <recommendedName>
        <fullName evidence="2">ATP synthase F1 complex delta/epsilon subunit N-terminal domain-containing protein</fullName>
    </recommendedName>
</protein>
<dbReference type="InterPro" id="IPR036771">
    <property type="entry name" value="ATPsynth_dsu/esu_N"/>
</dbReference>
<dbReference type="SUPFAM" id="SSF51344">
    <property type="entry name" value="Epsilon subunit of F1F0-ATP synthase N-terminal domain"/>
    <property type="match status" value="1"/>
</dbReference>
<proteinExistence type="predicted"/>
<keyword evidence="1" id="KW-0066">ATP synthesis</keyword>
<feature type="domain" description="ATP synthase F1 complex delta/epsilon subunit N-terminal" evidence="2">
    <location>
        <begin position="18"/>
        <end position="84"/>
    </location>
</feature>
<dbReference type="Proteomes" id="UP000230766">
    <property type="component" value="Unassembled WGS sequence"/>
</dbReference>
<dbReference type="Gene3D" id="2.60.15.10">
    <property type="entry name" value="F0F1 ATP synthase delta/epsilon subunit, N-terminal"/>
    <property type="match status" value="1"/>
</dbReference>
<dbReference type="Pfam" id="PF02823">
    <property type="entry name" value="ATP-synt_DE_N"/>
    <property type="match status" value="1"/>
</dbReference>
<gene>
    <name evidence="3" type="ORF">COS09_00615</name>
</gene>
<keyword evidence="1" id="KW-0139">CF(1)</keyword>
<name>A0A2M7EBU4_9BACT</name>
<dbReference type="GO" id="GO:0015986">
    <property type="term" value="P:proton motive force-driven ATP synthesis"/>
    <property type="evidence" value="ECO:0007669"/>
    <property type="project" value="InterPro"/>
</dbReference>
<dbReference type="InterPro" id="IPR020546">
    <property type="entry name" value="ATP_synth_F1_dsu/esu_N"/>
</dbReference>
<evidence type="ECO:0000256" key="1">
    <source>
        <dbReference type="ARBA" id="ARBA00023196"/>
    </source>
</evidence>
<sequence length="87" mass="9867">MEKKSLLEVKVFCSPVIEKEPFRGTAEAVSSQNKLGKFDILPGHTNFITLIFNNLTIHTPDKKTLNYQFERGVLEVNEDKVSIFLGL</sequence>
<evidence type="ECO:0000313" key="3">
    <source>
        <dbReference type="EMBL" id="PIV65230.1"/>
    </source>
</evidence>
<accession>A0A2M7EBU4</accession>
<dbReference type="GO" id="GO:0045259">
    <property type="term" value="C:proton-transporting ATP synthase complex"/>
    <property type="evidence" value="ECO:0007669"/>
    <property type="project" value="UniProtKB-KW"/>
</dbReference>
<evidence type="ECO:0000313" key="4">
    <source>
        <dbReference type="Proteomes" id="UP000230766"/>
    </source>
</evidence>
<evidence type="ECO:0000259" key="2">
    <source>
        <dbReference type="Pfam" id="PF02823"/>
    </source>
</evidence>